<dbReference type="GO" id="GO:0005783">
    <property type="term" value="C:endoplasmic reticulum"/>
    <property type="evidence" value="ECO:0000318"/>
    <property type="project" value="GO_Central"/>
</dbReference>
<dbReference type="OMA" id="LFFFRED"/>
<organism evidence="8 9">
    <name type="scientific">Ricinus communis</name>
    <name type="common">Castor bean</name>
    <dbReference type="NCBI Taxonomy" id="3988"/>
    <lineage>
        <taxon>Eukaryota</taxon>
        <taxon>Viridiplantae</taxon>
        <taxon>Streptophyta</taxon>
        <taxon>Embryophyta</taxon>
        <taxon>Tracheophyta</taxon>
        <taxon>Spermatophyta</taxon>
        <taxon>Magnoliopsida</taxon>
        <taxon>eudicotyledons</taxon>
        <taxon>Gunneridae</taxon>
        <taxon>Pentapetalae</taxon>
        <taxon>rosids</taxon>
        <taxon>fabids</taxon>
        <taxon>Malpighiales</taxon>
        <taxon>Euphorbiaceae</taxon>
        <taxon>Acalyphoideae</taxon>
        <taxon>Acalypheae</taxon>
        <taxon>Ricinus</taxon>
    </lineage>
</organism>
<keyword evidence="4 7" id="KW-0812">Transmembrane</keyword>
<gene>
    <name evidence="8" type="ORF">RCOM_0301510</name>
</gene>
<dbReference type="PANTHER" id="PTHR19317:SF53">
    <property type="entry name" value="PRA1 FAMILY PROTEIN G1"/>
    <property type="match status" value="1"/>
</dbReference>
<dbReference type="GO" id="GO:0016020">
    <property type="term" value="C:membrane"/>
    <property type="evidence" value="ECO:0007669"/>
    <property type="project" value="UniProtKB-SubCell"/>
</dbReference>
<dbReference type="AlphaFoldDB" id="B9T0I5"/>
<dbReference type="Proteomes" id="UP000008311">
    <property type="component" value="Unassembled WGS sequence"/>
</dbReference>
<keyword evidence="7" id="KW-0813">Transport</keyword>
<dbReference type="GO" id="GO:0016192">
    <property type="term" value="P:vesicle-mediated transport"/>
    <property type="evidence" value="ECO:0000318"/>
    <property type="project" value="GO_Central"/>
</dbReference>
<dbReference type="InterPro" id="IPR004895">
    <property type="entry name" value="Prenylated_rab_accept_PRA1"/>
</dbReference>
<evidence type="ECO:0000313" key="9">
    <source>
        <dbReference type="Proteomes" id="UP000008311"/>
    </source>
</evidence>
<dbReference type="InParanoid" id="B9T0I5"/>
<protein>
    <recommendedName>
        <fullName evidence="7">PRA1 family protein</fullName>
    </recommendedName>
</protein>
<dbReference type="KEGG" id="rcu:8267918"/>
<evidence type="ECO:0000256" key="6">
    <source>
        <dbReference type="ARBA" id="ARBA00023136"/>
    </source>
</evidence>
<feature type="transmembrane region" description="Helical" evidence="7">
    <location>
        <begin position="153"/>
        <end position="172"/>
    </location>
</feature>
<keyword evidence="5 7" id="KW-1133">Transmembrane helix</keyword>
<comment type="similarity">
    <text evidence="3 7">Belongs to the PRA1 family.</text>
</comment>
<dbReference type="FunCoup" id="B9T0I5">
    <property type="interactions" value="1044"/>
</dbReference>
<keyword evidence="6 7" id="KW-0472">Membrane</keyword>
<proteinExistence type="inferred from homology"/>
<evidence type="ECO:0000256" key="1">
    <source>
        <dbReference type="ARBA" id="ARBA00002501"/>
    </source>
</evidence>
<feature type="transmembrane region" description="Helical" evidence="7">
    <location>
        <begin position="129"/>
        <end position="147"/>
    </location>
</feature>
<comment type="subcellular location">
    <subcellularLocation>
        <location evidence="2">Endomembrane system</location>
        <topology evidence="2">Multi-pass membrane protein</topology>
    </subcellularLocation>
    <subcellularLocation>
        <location evidence="7">Membrane</location>
        <topology evidence="7">Multi-pass membrane protein</topology>
    </subcellularLocation>
</comment>
<evidence type="ECO:0000256" key="7">
    <source>
        <dbReference type="RuleBase" id="RU363107"/>
    </source>
</evidence>
<name>B9T0I5_RICCO</name>
<feature type="transmembrane region" description="Helical" evidence="7">
    <location>
        <begin position="77"/>
        <end position="95"/>
    </location>
</feature>
<evidence type="ECO:0000256" key="5">
    <source>
        <dbReference type="ARBA" id="ARBA00022989"/>
    </source>
</evidence>
<evidence type="ECO:0000313" key="8">
    <source>
        <dbReference type="EMBL" id="EEF30610.1"/>
    </source>
</evidence>
<accession>B9T0I5</accession>
<dbReference type="EMBL" id="EQ974306">
    <property type="protein sequence ID" value="EEF30610.1"/>
    <property type="molecule type" value="Genomic_DNA"/>
</dbReference>
<comment type="function">
    <text evidence="1 7">May be involved in both secretory and endocytic intracellular trafficking in the endosomal/prevacuolar compartments.</text>
</comment>
<dbReference type="GO" id="GO:0005794">
    <property type="term" value="C:Golgi apparatus"/>
    <property type="evidence" value="ECO:0000318"/>
    <property type="project" value="GO_Central"/>
</dbReference>
<dbReference type="PANTHER" id="PTHR19317">
    <property type="entry name" value="PRENYLATED RAB ACCEPTOR 1-RELATED"/>
    <property type="match status" value="1"/>
</dbReference>
<dbReference type="Pfam" id="PF03208">
    <property type="entry name" value="PRA1"/>
    <property type="match status" value="1"/>
</dbReference>
<evidence type="ECO:0000256" key="2">
    <source>
        <dbReference type="ARBA" id="ARBA00004127"/>
    </source>
</evidence>
<evidence type="ECO:0000256" key="4">
    <source>
        <dbReference type="ARBA" id="ARBA00022692"/>
    </source>
</evidence>
<evidence type="ECO:0000256" key="3">
    <source>
        <dbReference type="ARBA" id="ARBA00006483"/>
    </source>
</evidence>
<sequence>MTQSTAATATATSTSTTTTTYTSIPISSTDVLSRSLHNLTTAISTHRPWPELIASGLFTRPDSLSSALTRLHIHFRYFRINYAIIVSLCGAVSLIGSPVALILFAFIFALWLLIYFFREDPLVLFGYQVSDRMVLIGLVVVSVLGIFSSGAFWSLVLGIVIGVLACGFHAILRNTDGLFLGDQEEASGSLIGSGSGPLRYGAVSAI</sequence>
<keyword evidence="9" id="KW-1185">Reference proteome</keyword>
<reference evidence="9" key="1">
    <citation type="journal article" date="2010" name="Nat. Biotechnol.">
        <title>Draft genome sequence of the oilseed species Ricinus communis.</title>
        <authorList>
            <person name="Chan A.P."/>
            <person name="Crabtree J."/>
            <person name="Zhao Q."/>
            <person name="Lorenzi H."/>
            <person name="Orvis J."/>
            <person name="Puiu D."/>
            <person name="Melake-Berhan A."/>
            <person name="Jones K.M."/>
            <person name="Redman J."/>
            <person name="Chen G."/>
            <person name="Cahoon E.B."/>
            <person name="Gedil M."/>
            <person name="Stanke M."/>
            <person name="Haas B.J."/>
            <person name="Wortman J.R."/>
            <person name="Fraser-Liggett C.M."/>
            <person name="Ravel J."/>
            <person name="Rabinowicz P.D."/>
        </authorList>
    </citation>
    <scope>NUCLEOTIDE SEQUENCE [LARGE SCALE GENOMIC DNA]</scope>
    <source>
        <strain evidence="9">cv. Hale</strain>
    </source>
</reference>
<dbReference type="eggNOG" id="KOG3142">
    <property type="taxonomic scope" value="Eukaryota"/>
</dbReference>
<dbReference type="OrthoDB" id="63113at2759"/>